<evidence type="ECO:0000256" key="4">
    <source>
        <dbReference type="ARBA" id="ARBA00022490"/>
    </source>
</evidence>
<dbReference type="Gene3D" id="1.10.437.10">
    <property type="entry name" value="Blc2-like"/>
    <property type="match status" value="1"/>
</dbReference>
<keyword evidence="16" id="KW-1185">Reference proteome</keyword>
<evidence type="ECO:0000313" key="16">
    <source>
        <dbReference type="Proteomes" id="UP000694520"/>
    </source>
</evidence>
<dbReference type="GO" id="GO:0033554">
    <property type="term" value="P:cellular response to stress"/>
    <property type="evidence" value="ECO:0007669"/>
    <property type="project" value="UniProtKB-ARBA"/>
</dbReference>
<dbReference type="Ensembl" id="ENSBGRT00000001529.1">
    <property type="protein sequence ID" value="ENSBGRP00000001329.1"/>
    <property type="gene ID" value="ENSBGRG00000000828.1"/>
</dbReference>
<dbReference type="GO" id="GO:0005741">
    <property type="term" value="C:mitochondrial outer membrane"/>
    <property type="evidence" value="ECO:0007669"/>
    <property type="project" value="UniProtKB-SubCell"/>
</dbReference>
<comment type="function">
    <text evidence="10">Induces caspases and apoptosis. Counters the protective effect of BCL2.</text>
</comment>
<feature type="region of interest" description="Disordered" evidence="13">
    <location>
        <begin position="40"/>
        <end position="68"/>
    </location>
</feature>
<evidence type="ECO:0000256" key="8">
    <source>
        <dbReference type="ARBA" id="ARBA00023136"/>
    </source>
</evidence>
<evidence type="ECO:0000256" key="1">
    <source>
        <dbReference type="ARBA" id="ARBA00004294"/>
    </source>
</evidence>
<dbReference type="SUPFAM" id="SSF56854">
    <property type="entry name" value="Bcl-2 inhibitors of programmed cell death"/>
    <property type="match status" value="1"/>
</dbReference>
<protein>
    <recommendedName>
        <fullName evidence="3">BH3-interacting domain death agonist</fullName>
    </recommendedName>
    <alternativeName>
        <fullName evidence="12">p22 BID</fullName>
    </alternativeName>
</protein>
<dbReference type="PANTHER" id="PTHR35447">
    <property type="entry name" value="BH3-INTERACTING DOMAIN DEATH AGONIST"/>
    <property type="match status" value="1"/>
</dbReference>
<keyword evidence="5" id="KW-0053">Apoptosis</keyword>
<evidence type="ECO:0000256" key="14">
    <source>
        <dbReference type="SAM" id="SignalP"/>
    </source>
</evidence>
<comment type="function">
    <text evidence="9">Induces caspase activation and apoptosis. Allows the release of cytochrome c.</text>
</comment>
<organism evidence="15 16">
    <name type="scientific">Bos mutus grunniens</name>
    <name type="common">Wild yak</name>
    <name type="synonym">Bos grunniens</name>
    <dbReference type="NCBI Taxonomy" id="30521"/>
    <lineage>
        <taxon>Eukaryota</taxon>
        <taxon>Metazoa</taxon>
        <taxon>Chordata</taxon>
        <taxon>Craniata</taxon>
        <taxon>Vertebrata</taxon>
        <taxon>Euteleostomi</taxon>
        <taxon>Mammalia</taxon>
        <taxon>Eutheria</taxon>
        <taxon>Laurasiatheria</taxon>
        <taxon>Artiodactyla</taxon>
        <taxon>Ruminantia</taxon>
        <taxon>Pecora</taxon>
        <taxon>Bovidae</taxon>
        <taxon>Bovinae</taxon>
        <taxon>Bos</taxon>
    </lineage>
</organism>
<name>A0A8B9W9I5_BOSMU</name>
<proteinExistence type="predicted"/>
<reference evidence="15" key="1">
    <citation type="submission" date="2019-05" db="EMBL/GenBank/DDBJ databases">
        <authorList>
            <person name="Zhang S."/>
            <person name="Liu J."/>
        </authorList>
    </citation>
    <scope>NUCLEOTIDE SEQUENCE [LARGE SCALE GENOMIC DNA]</scope>
</reference>
<evidence type="ECO:0000256" key="6">
    <source>
        <dbReference type="ARBA" id="ARBA00022787"/>
    </source>
</evidence>
<comment type="subunit">
    <text evidence="11">Forms heterodimers either with the pro-apoptotic protein BAX or the anti-apoptotic protein BCL2. Interacts with PLEKHN1.</text>
</comment>
<evidence type="ECO:0000256" key="9">
    <source>
        <dbReference type="ARBA" id="ARBA00055577"/>
    </source>
</evidence>
<sequence length="347" mass="37005">MVSGYISFLSFCLSSLVSIPEFLSSDCPGPSRPLFLLLGTKPPGTGGRGGAGPGGGAGPRSSLGNDDGLGPWPVWAGRELQEMGSRRLRAPPPGRGLFPRAPGALRRAAVRPPRSAVEVSIACRLRPRPPGSPLPTPRSVLLFLPRGAAAGPGASPARAALDVLRAVKVSNGPSPGDERTTSLLLLGFLQSCPHSCFQRELEALGHELPGHLFHDDELQTDGNRCSHFPLAAEAETDSERQEEAVREVARQLAQIGDRLEGSIRPGMVAGLASHFSVRSLSEEDRRQCLAAALEQLMQTCPPDMDHEKTQLLLTMLLAKKIADHSPALLRDVFHTTVTFINQNLLAS</sequence>
<feature type="signal peptide" evidence="14">
    <location>
        <begin position="1"/>
        <end position="24"/>
    </location>
</feature>
<evidence type="ECO:0000256" key="7">
    <source>
        <dbReference type="ARBA" id="ARBA00023128"/>
    </source>
</evidence>
<reference evidence="15" key="3">
    <citation type="submission" date="2025-09" db="UniProtKB">
        <authorList>
            <consortium name="Ensembl"/>
        </authorList>
    </citation>
    <scope>IDENTIFICATION</scope>
</reference>
<dbReference type="FunFam" id="1.10.437.10:FF:000010">
    <property type="entry name" value="BH3-interacting domain death agonist"/>
    <property type="match status" value="1"/>
</dbReference>
<keyword evidence="4" id="KW-0963">Cytoplasm</keyword>
<evidence type="ECO:0000256" key="10">
    <source>
        <dbReference type="ARBA" id="ARBA00057135"/>
    </source>
</evidence>
<accession>A0A8B9W9I5</accession>
<dbReference type="GO" id="GO:2001244">
    <property type="term" value="P:positive regulation of intrinsic apoptotic signaling pathway"/>
    <property type="evidence" value="ECO:0007669"/>
    <property type="project" value="TreeGrafter"/>
</dbReference>
<keyword evidence="14" id="KW-0732">Signal</keyword>
<evidence type="ECO:0000256" key="3">
    <source>
        <dbReference type="ARBA" id="ARBA00015802"/>
    </source>
</evidence>
<reference evidence="15" key="2">
    <citation type="submission" date="2025-08" db="UniProtKB">
        <authorList>
            <consortium name="Ensembl"/>
        </authorList>
    </citation>
    <scope>IDENTIFICATION</scope>
</reference>
<evidence type="ECO:0000256" key="12">
    <source>
        <dbReference type="ARBA" id="ARBA00081055"/>
    </source>
</evidence>
<comment type="subcellular location">
    <subcellularLocation>
        <location evidence="2">Cytoplasm</location>
    </subcellularLocation>
    <subcellularLocation>
        <location evidence="1">Mitochondrion outer membrane</location>
    </subcellularLocation>
</comment>
<dbReference type="GeneTree" id="ENSGT00390000002868"/>
<dbReference type="GO" id="GO:0090200">
    <property type="term" value="P:positive regulation of release of cytochrome c from mitochondria"/>
    <property type="evidence" value="ECO:0007669"/>
    <property type="project" value="UniProtKB-ARBA"/>
</dbReference>
<feature type="compositionally biased region" description="Gly residues" evidence="13">
    <location>
        <begin position="44"/>
        <end position="58"/>
    </location>
</feature>
<dbReference type="InterPro" id="IPR010479">
    <property type="entry name" value="BID"/>
</dbReference>
<dbReference type="GO" id="GO:0035556">
    <property type="term" value="P:intracellular signal transduction"/>
    <property type="evidence" value="ECO:0007669"/>
    <property type="project" value="UniProtKB-ARBA"/>
</dbReference>
<evidence type="ECO:0000256" key="13">
    <source>
        <dbReference type="SAM" id="MobiDB-lite"/>
    </source>
</evidence>
<evidence type="ECO:0000256" key="2">
    <source>
        <dbReference type="ARBA" id="ARBA00004496"/>
    </source>
</evidence>
<keyword evidence="7" id="KW-0496">Mitochondrion</keyword>
<evidence type="ECO:0000313" key="15">
    <source>
        <dbReference type="Ensembl" id="ENSBGRP00000001329.1"/>
    </source>
</evidence>
<evidence type="ECO:0000256" key="11">
    <source>
        <dbReference type="ARBA" id="ARBA00063031"/>
    </source>
</evidence>
<dbReference type="InterPro" id="IPR036834">
    <property type="entry name" value="Bcl-2-like_sf"/>
</dbReference>
<dbReference type="AlphaFoldDB" id="A0A8B9W9I5"/>
<evidence type="ECO:0000256" key="5">
    <source>
        <dbReference type="ARBA" id="ARBA00022703"/>
    </source>
</evidence>
<keyword evidence="8" id="KW-0472">Membrane</keyword>
<dbReference type="GO" id="GO:0001836">
    <property type="term" value="P:release of cytochrome c from mitochondria"/>
    <property type="evidence" value="ECO:0007669"/>
    <property type="project" value="UniProtKB-ARBA"/>
</dbReference>
<feature type="chain" id="PRO_5034606755" description="BH3-interacting domain death agonist" evidence="14">
    <location>
        <begin position="25"/>
        <end position="347"/>
    </location>
</feature>
<dbReference type="GO" id="GO:0005829">
    <property type="term" value="C:cytosol"/>
    <property type="evidence" value="ECO:0007669"/>
    <property type="project" value="UniProtKB-ARBA"/>
</dbReference>
<keyword evidence="6" id="KW-1000">Mitochondrion outer membrane</keyword>
<dbReference type="GO" id="GO:2001238">
    <property type="term" value="P:positive regulation of extrinsic apoptotic signaling pathway"/>
    <property type="evidence" value="ECO:0007669"/>
    <property type="project" value="TreeGrafter"/>
</dbReference>
<dbReference type="Proteomes" id="UP000694520">
    <property type="component" value="Chromosome 5"/>
</dbReference>
<dbReference type="Pfam" id="PF06393">
    <property type="entry name" value="BID"/>
    <property type="match status" value="1"/>
</dbReference>
<dbReference type="PANTHER" id="PTHR35447:SF1">
    <property type="entry name" value="BH3-INTERACTING DOMAIN DEATH AGONIST"/>
    <property type="match status" value="1"/>
</dbReference>